<reference evidence="7 8" key="1">
    <citation type="submission" date="2013-12" db="EMBL/GenBank/DDBJ databases">
        <title>Draft genome of the parsitic nematode Ancylostoma duodenale.</title>
        <authorList>
            <person name="Mitreva M."/>
        </authorList>
    </citation>
    <scope>NUCLEOTIDE SEQUENCE [LARGE SCALE GENOMIC DNA]</scope>
    <source>
        <strain evidence="7 8">Zhejiang</strain>
    </source>
</reference>
<evidence type="ECO:0000256" key="5">
    <source>
        <dbReference type="SAM" id="MobiDB-lite"/>
    </source>
</evidence>
<organism evidence="7 8">
    <name type="scientific">Ancylostoma duodenale</name>
    <dbReference type="NCBI Taxonomy" id="51022"/>
    <lineage>
        <taxon>Eukaryota</taxon>
        <taxon>Metazoa</taxon>
        <taxon>Ecdysozoa</taxon>
        <taxon>Nematoda</taxon>
        <taxon>Chromadorea</taxon>
        <taxon>Rhabditida</taxon>
        <taxon>Rhabditina</taxon>
        <taxon>Rhabditomorpha</taxon>
        <taxon>Strongyloidea</taxon>
        <taxon>Ancylostomatidae</taxon>
        <taxon>Ancylostomatinae</taxon>
        <taxon>Ancylostoma</taxon>
    </lineage>
</organism>
<dbReference type="OrthoDB" id="9049620at2759"/>
<dbReference type="PROSITE" id="PS00518">
    <property type="entry name" value="ZF_RING_1"/>
    <property type="match status" value="1"/>
</dbReference>
<evidence type="ECO:0000259" key="6">
    <source>
        <dbReference type="PROSITE" id="PS50089"/>
    </source>
</evidence>
<dbReference type="AlphaFoldDB" id="A0A0C2CME5"/>
<evidence type="ECO:0000313" key="7">
    <source>
        <dbReference type="EMBL" id="KIH57783.1"/>
    </source>
</evidence>
<dbReference type="SUPFAM" id="SSF57850">
    <property type="entry name" value="RING/U-box"/>
    <property type="match status" value="1"/>
</dbReference>
<dbReference type="GO" id="GO:0008270">
    <property type="term" value="F:zinc ion binding"/>
    <property type="evidence" value="ECO:0007669"/>
    <property type="project" value="UniProtKB-KW"/>
</dbReference>
<sequence>MRWQLSANERVVLILVYIKRSLHISTNSGRCGCSRPSPIERRETPSRQTPRIVSSSTPASLRAAQGRRAEVSSSTPLLSNNPPLEVLCNQLQEHLTCSICLNIFNKPISIHPCGHNFCFMCIQRWRCGSPLQQCPQ</sequence>
<keyword evidence="8" id="KW-1185">Reference proteome</keyword>
<dbReference type="PROSITE" id="PS50089">
    <property type="entry name" value="ZF_RING_2"/>
    <property type="match status" value="1"/>
</dbReference>
<evidence type="ECO:0000256" key="3">
    <source>
        <dbReference type="ARBA" id="ARBA00022833"/>
    </source>
</evidence>
<keyword evidence="2 4" id="KW-0863">Zinc-finger</keyword>
<keyword evidence="1" id="KW-0479">Metal-binding</keyword>
<feature type="domain" description="RING-type" evidence="6">
    <location>
        <begin position="97"/>
        <end position="135"/>
    </location>
</feature>
<proteinExistence type="predicted"/>
<dbReference type="Gene3D" id="3.30.40.10">
    <property type="entry name" value="Zinc/RING finger domain, C3HC4 (zinc finger)"/>
    <property type="match status" value="1"/>
</dbReference>
<feature type="non-terminal residue" evidence="7">
    <location>
        <position position="136"/>
    </location>
</feature>
<feature type="compositionally biased region" description="Polar residues" evidence="5">
    <location>
        <begin position="46"/>
        <end position="59"/>
    </location>
</feature>
<evidence type="ECO:0000256" key="1">
    <source>
        <dbReference type="ARBA" id="ARBA00022723"/>
    </source>
</evidence>
<gene>
    <name evidence="7" type="ORF">ANCDUO_12022</name>
</gene>
<dbReference type="InterPro" id="IPR013083">
    <property type="entry name" value="Znf_RING/FYVE/PHD"/>
</dbReference>
<dbReference type="InterPro" id="IPR017907">
    <property type="entry name" value="Znf_RING_CS"/>
</dbReference>
<keyword evidence="3" id="KW-0862">Zinc</keyword>
<dbReference type="Pfam" id="PF15227">
    <property type="entry name" value="zf-C3HC4_4"/>
    <property type="match status" value="1"/>
</dbReference>
<evidence type="ECO:0000313" key="8">
    <source>
        <dbReference type="Proteomes" id="UP000054047"/>
    </source>
</evidence>
<evidence type="ECO:0000256" key="4">
    <source>
        <dbReference type="PROSITE-ProRule" id="PRU00175"/>
    </source>
</evidence>
<evidence type="ECO:0000256" key="2">
    <source>
        <dbReference type="ARBA" id="ARBA00022771"/>
    </source>
</evidence>
<accession>A0A0C2CME5</accession>
<dbReference type="InterPro" id="IPR001841">
    <property type="entry name" value="Znf_RING"/>
</dbReference>
<dbReference type="EMBL" id="KN733942">
    <property type="protein sequence ID" value="KIH57783.1"/>
    <property type="molecule type" value="Genomic_DNA"/>
</dbReference>
<name>A0A0C2CME5_9BILA</name>
<dbReference type="Proteomes" id="UP000054047">
    <property type="component" value="Unassembled WGS sequence"/>
</dbReference>
<feature type="region of interest" description="Disordered" evidence="5">
    <location>
        <begin position="33"/>
        <end position="76"/>
    </location>
</feature>
<protein>
    <submittedName>
        <fullName evidence="7">Zinc finger, C3HC4 type</fullName>
    </submittedName>
</protein>